<accession>A0A9P6NJG9</accession>
<dbReference type="EMBL" id="MU167281">
    <property type="protein sequence ID" value="KAG0145158.1"/>
    <property type="molecule type" value="Genomic_DNA"/>
</dbReference>
<dbReference type="PANTHER" id="PTHR28234">
    <property type="entry name" value="NUCLEAR CONTROL OF ATPASE PROTEIN 2"/>
    <property type="match status" value="1"/>
</dbReference>
<dbReference type="PANTHER" id="PTHR28234:SF1">
    <property type="entry name" value="NUCLEAR CONTROL OF ATPASE PROTEIN 2"/>
    <property type="match status" value="1"/>
</dbReference>
<evidence type="ECO:0000256" key="2">
    <source>
        <dbReference type="ARBA" id="ARBA00022692"/>
    </source>
</evidence>
<keyword evidence="2" id="KW-0812">Transmembrane</keyword>
<dbReference type="InterPro" id="IPR013946">
    <property type="entry name" value="NCA2-like"/>
</dbReference>
<name>A0A9P6NJG9_9BASI</name>
<comment type="caution">
    <text evidence="6">The sequence shown here is derived from an EMBL/GenBank/DDBJ whole genome shotgun (WGS) entry which is preliminary data.</text>
</comment>
<keyword evidence="5" id="KW-0472">Membrane</keyword>
<evidence type="ECO:0000313" key="7">
    <source>
        <dbReference type="Proteomes" id="UP000886653"/>
    </source>
</evidence>
<reference evidence="6" key="1">
    <citation type="submission" date="2013-11" db="EMBL/GenBank/DDBJ databases">
        <title>Genome sequence of the fusiform rust pathogen reveals effectors for host alternation and coevolution with pine.</title>
        <authorList>
            <consortium name="DOE Joint Genome Institute"/>
            <person name="Smith K."/>
            <person name="Pendleton A."/>
            <person name="Kubisiak T."/>
            <person name="Anderson C."/>
            <person name="Salamov A."/>
            <person name="Aerts A."/>
            <person name="Riley R."/>
            <person name="Clum A."/>
            <person name="Lindquist E."/>
            <person name="Ence D."/>
            <person name="Campbell M."/>
            <person name="Kronenberg Z."/>
            <person name="Feau N."/>
            <person name="Dhillon B."/>
            <person name="Hamelin R."/>
            <person name="Burleigh J."/>
            <person name="Smith J."/>
            <person name="Yandell M."/>
            <person name="Nelson C."/>
            <person name="Grigoriev I."/>
            <person name="Davis J."/>
        </authorList>
    </citation>
    <scope>NUCLEOTIDE SEQUENCE</scope>
    <source>
        <strain evidence="6">G11</strain>
    </source>
</reference>
<keyword evidence="3" id="KW-1133">Transmembrane helix</keyword>
<dbReference type="Pfam" id="PF08637">
    <property type="entry name" value="NCA2"/>
    <property type="match status" value="1"/>
</dbReference>
<dbReference type="Proteomes" id="UP000886653">
    <property type="component" value="Unassembled WGS sequence"/>
</dbReference>
<proteinExistence type="predicted"/>
<protein>
    <recommendedName>
        <fullName evidence="8">Nuclear control of ATPase protein 2</fullName>
    </recommendedName>
</protein>
<evidence type="ECO:0000256" key="5">
    <source>
        <dbReference type="ARBA" id="ARBA00023136"/>
    </source>
</evidence>
<dbReference type="OrthoDB" id="413313at2759"/>
<gene>
    <name evidence="6" type="ORF">CROQUDRAFT_79035</name>
</gene>
<keyword evidence="7" id="KW-1185">Reference proteome</keyword>
<evidence type="ECO:0000313" key="6">
    <source>
        <dbReference type="EMBL" id="KAG0145158.1"/>
    </source>
</evidence>
<dbReference type="GO" id="GO:0005741">
    <property type="term" value="C:mitochondrial outer membrane"/>
    <property type="evidence" value="ECO:0007669"/>
    <property type="project" value="TreeGrafter"/>
</dbReference>
<keyword evidence="4" id="KW-0496">Mitochondrion</keyword>
<evidence type="ECO:0000256" key="3">
    <source>
        <dbReference type="ARBA" id="ARBA00022989"/>
    </source>
</evidence>
<evidence type="ECO:0000256" key="1">
    <source>
        <dbReference type="ARBA" id="ARBA00004225"/>
    </source>
</evidence>
<organism evidence="6 7">
    <name type="scientific">Cronartium quercuum f. sp. fusiforme G11</name>
    <dbReference type="NCBI Taxonomy" id="708437"/>
    <lineage>
        <taxon>Eukaryota</taxon>
        <taxon>Fungi</taxon>
        <taxon>Dikarya</taxon>
        <taxon>Basidiomycota</taxon>
        <taxon>Pucciniomycotina</taxon>
        <taxon>Pucciniomycetes</taxon>
        <taxon>Pucciniales</taxon>
        <taxon>Coleosporiaceae</taxon>
        <taxon>Cronartium</taxon>
    </lineage>
</organism>
<sequence length="551" mass="61354">MSSYARLKTEELAYEIQLTTTTTATATAQAQGLQLLKNVSQTEPSLAQLSLESCGTMVECLVADAFAVEDWLEWWREVENEPMSFFLQTLPNRLLSSIQSHAGPFRWINLFPSIANAQQYPDFLSTLSPLFLIKHEARQKRKELETIHTHLTQNIGTLISLLLELESRFHDAPQSDLTVSFSELVECMRSISPFKSPSVTSSSLGQLSIDAMTEDLSQLRKETIPDLKASISVSLAHLSPPSFLTRAWPLLVSLPVAAYTLAKLAYSYRGPIVDGLLSARDTFRGFVSGWVLKPVEDIVETLKAGERGTLAIMSEESLSAEFASLERMTLDFGRERFGWDDDQAGKVAASVREGDLTEVLRVWENEIRTPIRSALAGSLVRVMLIQIQKVKVDLAIAMEGIQSILRSQSLTFGAIGVAPSMLICFLLGKLVSSLIRHRLGVVGKGTKAVRREVRQALRQMEQSLILITSAPEHPLADAHKRDPKASIGLLFLHLHRLRAFANSSHFPRHQLACKPEYLDDLAGLEDLRVGWVTKRKLVKRFVTRWGSLVGL</sequence>
<evidence type="ECO:0000256" key="4">
    <source>
        <dbReference type="ARBA" id="ARBA00023128"/>
    </source>
</evidence>
<comment type="subcellular location">
    <subcellularLocation>
        <location evidence="1">Mitochondrion membrane</location>
        <topology evidence="1">Multi-pass membrane protein</topology>
    </subcellularLocation>
</comment>
<evidence type="ECO:0008006" key="8">
    <source>
        <dbReference type="Google" id="ProtNLM"/>
    </source>
</evidence>
<dbReference type="AlphaFoldDB" id="A0A9P6NJG9"/>